<gene>
    <name evidence="2" type="ORF">FB473_001511</name>
</gene>
<dbReference type="GO" id="GO:0008814">
    <property type="term" value="F:citrate CoA-transferase activity"/>
    <property type="evidence" value="ECO:0007669"/>
    <property type="project" value="UniProtKB-EC"/>
</dbReference>
<protein>
    <recommendedName>
        <fullName evidence="1">Citrate lyase alpha chain</fullName>
        <shortName evidence="1">Citrase alpha chain</shortName>
        <ecNumber evidence="1">2.8.3.10</ecNumber>
        <ecNumber evidence="1">4.1.3.6</ecNumber>
    </recommendedName>
    <alternativeName>
        <fullName evidence="1">Citrate (pro-3S)-lyase alpha chain</fullName>
    </alternativeName>
    <alternativeName>
        <fullName evidence="1">Citrate CoA-transferase subunit</fullName>
    </alternativeName>
</protein>
<keyword evidence="3" id="KW-1185">Reference proteome</keyword>
<sequence length="506" mass="54170">MTTALHASRTDAITWPTPESFTTWDARTPHLRRLDTKRGRKMCSSLEEAIRRSGLTDGATIGFHHAFRDGDRVVLTVVEQLSRMGFRELTLASSSLSDVHSGLIPFIRQGVVRRIFTSGARGELGEAISHGLLDEPVQLHSHGGRCALIQSGELHLDVSFLGVPTADELGNANGVSGNARCGSLGYAMVDADNADCVVLLAEQIAPYPNSPASIRQDQVDLIVQVPTVGDPAKIGTGAIRVTTNPRELLIARHAADVMVNSGLFTDGFSFQTGSGASAIAVTAFLRDHMRRTHTAARWALGGVTGNLAELQNEGLIGRIADTQTFDTRAIEDLRGNPDHMEISAEQYANPFGKGACVDELDMVILSVLEVDLDFNVNVLTGSDGILRGAIGGHPDTAAGAQLAIVVAPLLRTRIPTVVERVITRVTPGANVGVLVTDVGVAVNPAYPDLLERLREARIPLASIEELCERASAIAGRPEPVEFRDDVVGIVRYRDGSEIDTVRRVIG</sequence>
<dbReference type="Gene3D" id="3.40.1080.10">
    <property type="entry name" value="Glutaconate Coenzyme A-transferase"/>
    <property type="match status" value="2"/>
</dbReference>
<dbReference type="InterPro" id="IPR037171">
    <property type="entry name" value="NagB/RpiA_transferase-like"/>
</dbReference>
<reference evidence="2 3" key="1">
    <citation type="submission" date="2020-02" db="EMBL/GenBank/DDBJ databases">
        <title>Sequencing the genomes of 1000 actinobacteria strains.</title>
        <authorList>
            <person name="Klenk H.-P."/>
        </authorList>
    </citation>
    <scope>NUCLEOTIDE SEQUENCE [LARGE SCALE GENOMIC DNA]</scope>
    <source>
        <strain evidence="2 3">DSM 19609</strain>
    </source>
</reference>
<dbReference type="PIRSF" id="PIRSF009451">
    <property type="entry name" value="Citrt_lyas_alpha"/>
    <property type="match status" value="1"/>
</dbReference>
<comment type="subcellular location">
    <subcellularLocation>
        <location evidence="1">Cytoplasm</location>
    </subcellularLocation>
</comment>
<comment type="catalytic activity">
    <reaction evidence="1">
        <text>citrate = oxaloacetate + acetate</text>
        <dbReference type="Rhea" id="RHEA:10760"/>
        <dbReference type="ChEBI" id="CHEBI:16452"/>
        <dbReference type="ChEBI" id="CHEBI:16947"/>
        <dbReference type="ChEBI" id="CHEBI:30089"/>
        <dbReference type="EC" id="4.1.3.6"/>
    </reaction>
</comment>
<dbReference type="EMBL" id="JAAMOZ010000001">
    <property type="protein sequence ID" value="NIH56866.1"/>
    <property type="molecule type" value="Genomic_DNA"/>
</dbReference>
<dbReference type="Proteomes" id="UP000749311">
    <property type="component" value="Unassembled WGS sequence"/>
</dbReference>
<dbReference type="PANTHER" id="PTHR40596:SF1">
    <property type="entry name" value="CITRATE LYASE ALPHA CHAIN"/>
    <property type="match status" value="1"/>
</dbReference>
<dbReference type="Pfam" id="PF04223">
    <property type="entry name" value="CitF"/>
    <property type="match status" value="1"/>
</dbReference>
<dbReference type="EC" id="4.1.3.6" evidence="1"/>
<name>A0ABX0SFU5_9ACTN</name>
<dbReference type="EC" id="2.8.3.10" evidence="1"/>
<comment type="caution">
    <text evidence="2">The sequence shown here is derived from an EMBL/GenBank/DDBJ whole genome shotgun (WGS) entry which is preliminary data.</text>
</comment>
<dbReference type="InterPro" id="IPR006472">
    <property type="entry name" value="Citrate_lyase_asu"/>
</dbReference>
<dbReference type="PANTHER" id="PTHR40596">
    <property type="entry name" value="CITRATE LYASE ALPHA CHAIN"/>
    <property type="match status" value="1"/>
</dbReference>
<evidence type="ECO:0000313" key="3">
    <source>
        <dbReference type="Proteomes" id="UP000749311"/>
    </source>
</evidence>
<keyword evidence="1" id="KW-0963">Cytoplasm</keyword>
<dbReference type="RefSeq" id="WP_167166128.1">
    <property type="nucleotide sequence ID" value="NZ_BAAAOO010000015.1"/>
</dbReference>
<keyword evidence="1 2" id="KW-0456">Lyase</keyword>
<accession>A0ABX0SFU5</accession>
<dbReference type="SUPFAM" id="SSF100950">
    <property type="entry name" value="NagB/RpiA/CoA transferase-like"/>
    <property type="match status" value="2"/>
</dbReference>
<comment type="catalytic activity">
    <reaction evidence="1">
        <text>citrate + acetyl-CoA = (3S)-citryl-CoA + acetate</text>
        <dbReference type="Rhea" id="RHEA:19405"/>
        <dbReference type="ChEBI" id="CHEBI:16947"/>
        <dbReference type="ChEBI" id="CHEBI:30089"/>
        <dbReference type="ChEBI" id="CHEBI:57288"/>
        <dbReference type="ChEBI" id="CHEBI:57321"/>
        <dbReference type="EC" id="2.8.3.10"/>
    </reaction>
</comment>
<evidence type="ECO:0000256" key="1">
    <source>
        <dbReference type="PIRNR" id="PIRNR009451"/>
    </source>
</evidence>
<keyword evidence="1 2" id="KW-0808">Transferase</keyword>
<dbReference type="GO" id="GO:0016829">
    <property type="term" value="F:lyase activity"/>
    <property type="evidence" value="ECO:0007669"/>
    <property type="project" value="UniProtKB-KW"/>
</dbReference>
<proteinExistence type="predicted"/>
<evidence type="ECO:0000313" key="2">
    <source>
        <dbReference type="EMBL" id="NIH56866.1"/>
    </source>
</evidence>
<organism evidence="2 3">
    <name type="scientific">Brooklawnia cerclae</name>
    <dbReference type="NCBI Taxonomy" id="349934"/>
    <lineage>
        <taxon>Bacteria</taxon>
        <taxon>Bacillati</taxon>
        <taxon>Actinomycetota</taxon>
        <taxon>Actinomycetes</taxon>
        <taxon>Propionibacteriales</taxon>
        <taxon>Propionibacteriaceae</taxon>
        <taxon>Brooklawnia</taxon>
    </lineage>
</organism>
<dbReference type="NCBIfam" id="TIGR01584">
    <property type="entry name" value="citF"/>
    <property type="match status" value="1"/>
</dbReference>